<dbReference type="SUPFAM" id="SSF50249">
    <property type="entry name" value="Nucleic acid-binding proteins"/>
    <property type="match status" value="1"/>
</dbReference>
<dbReference type="HAMAP" id="MF_04152">
    <property type="entry name" value="SSB_T4"/>
    <property type="match status" value="1"/>
</dbReference>
<dbReference type="GO" id="GO:0006260">
    <property type="term" value="P:DNA replication"/>
    <property type="evidence" value="ECO:0007669"/>
    <property type="project" value="UniProtKB-KW"/>
</dbReference>
<feature type="compositionally biased region" description="Low complexity" evidence="12">
    <location>
        <begin position="270"/>
        <end position="285"/>
    </location>
</feature>
<evidence type="ECO:0000259" key="13">
    <source>
        <dbReference type="Pfam" id="PF08804"/>
    </source>
</evidence>
<dbReference type="GO" id="GO:0003697">
    <property type="term" value="F:single-stranded DNA binding"/>
    <property type="evidence" value="ECO:0007669"/>
    <property type="project" value="UniProtKB-UniRule"/>
</dbReference>
<dbReference type="GO" id="GO:0046872">
    <property type="term" value="F:metal ion binding"/>
    <property type="evidence" value="ECO:0007669"/>
    <property type="project" value="UniProtKB-KW"/>
</dbReference>
<dbReference type="Gene3D" id="3.90.198.10">
    <property type="entry name" value="Replication Fork Single-Stranded Dna Binding Protein"/>
    <property type="match status" value="1"/>
</dbReference>
<comment type="similarity">
    <text evidence="10">Belongs to the Tequatrovirus single-stranded DNA-binding protein family.</text>
</comment>
<organism evidence="14">
    <name type="scientific">uncultured Caudovirales phage</name>
    <dbReference type="NCBI Taxonomy" id="2100421"/>
    <lineage>
        <taxon>Viruses</taxon>
        <taxon>Duplodnaviria</taxon>
        <taxon>Heunggongvirae</taxon>
        <taxon>Uroviricota</taxon>
        <taxon>Caudoviricetes</taxon>
        <taxon>Peduoviridae</taxon>
        <taxon>Maltschvirus</taxon>
        <taxon>Maltschvirus maltsch</taxon>
    </lineage>
</organism>
<keyword evidence="3" id="KW-0235">DNA replication</keyword>
<keyword evidence="8 10" id="KW-0238">DNA-binding</keyword>
<dbReference type="InterPro" id="IPR012339">
    <property type="entry name" value="Phage_T4_Gp32_ssDNA-bd"/>
</dbReference>
<dbReference type="EMBL" id="LR796423">
    <property type="protein sequence ID" value="CAB4143248.1"/>
    <property type="molecule type" value="Genomic_DNA"/>
</dbReference>
<evidence type="ECO:0000256" key="8">
    <source>
        <dbReference type="ARBA" id="ARBA00023125"/>
    </source>
</evidence>
<comment type="function">
    <text evidence="10">Single-stranded DNA-binding protein that participates in viral DNA replication, recombination, and repair. Coats the lagging-strand ssDNA as the replication fork advances. Stimulates the activities of viral DNA polymerase and the replicative helicase, probably via its interaction with the helicase assembly factor. Together with the replicative helicase and the helicase assembly factor, promotes pairing of two homologous DNA molecules containing complementary single-stranded regions and mediates homologous DNA strand exchange. Promotes also the formation of joint molecules. mRNA specific autogenous translational repressor.</text>
</comment>
<feature type="domain" description="Bacteriophage T4 Gp32 single-stranded DNA-binding" evidence="13">
    <location>
        <begin position="47"/>
        <end position="242"/>
    </location>
</feature>
<comment type="domain">
    <text evidence="10">The acidic C-terminus is involved in modulating the ssDNA binding properties. The N-terminus LAST motif is involved in the cooperative binding of the protein to single-stranded nucleic acids.</text>
</comment>
<accession>A0A6J5M966</accession>
<comment type="caution">
    <text evidence="10">Lacks conserved residue(s) required for the propagation of feature annotation.</text>
</comment>
<dbReference type="GO" id="GO:0039686">
    <property type="term" value="P:bidirectional double-stranded viral DNA replication"/>
    <property type="evidence" value="ECO:0007669"/>
    <property type="project" value="UniProtKB-UniRule"/>
</dbReference>
<proteinExistence type="inferred from homology"/>
<name>A0A6J5M966_9CAUD</name>
<keyword evidence="11" id="KW-0175">Coiled coil</keyword>
<evidence type="ECO:0000256" key="9">
    <source>
        <dbReference type="ARBA" id="ARBA00023204"/>
    </source>
</evidence>
<feature type="coiled-coil region" evidence="11">
    <location>
        <begin position="9"/>
        <end position="36"/>
    </location>
</feature>
<evidence type="ECO:0000256" key="2">
    <source>
        <dbReference type="ARBA" id="ARBA00022491"/>
    </source>
</evidence>
<evidence type="ECO:0000256" key="6">
    <source>
        <dbReference type="ARBA" id="ARBA00022833"/>
    </source>
</evidence>
<evidence type="ECO:0000256" key="12">
    <source>
        <dbReference type="SAM" id="MobiDB-lite"/>
    </source>
</evidence>
<evidence type="ECO:0000313" key="14">
    <source>
        <dbReference type="EMBL" id="CAB4143248.1"/>
    </source>
</evidence>
<keyword evidence="4" id="KW-0479">Metal-binding</keyword>
<feature type="compositionally biased region" description="Polar residues" evidence="12">
    <location>
        <begin position="247"/>
        <end position="257"/>
    </location>
</feature>
<gene>
    <name evidence="14" type="ORF">UFOVP447_102</name>
</gene>
<evidence type="ECO:0000256" key="4">
    <source>
        <dbReference type="ARBA" id="ARBA00022723"/>
    </source>
</evidence>
<dbReference type="GO" id="GO:0006310">
    <property type="term" value="P:DNA recombination"/>
    <property type="evidence" value="ECO:0007669"/>
    <property type="project" value="UniProtKB-UniRule"/>
</dbReference>
<comment type="subunit">
    <text evidence="10">Homodimer in the absence of DNA, monomer when binding DNA. Interacts with the DNA helicase assembly protein; a ternary complex between the helicase assembly protein, the single-stranded DNA-binding protein and ssDNA is an obligatory intermediate in the helicase loading mechanism. Part of the replicase complex that includes the DNA polymerase, the polymerase clamp, the clamp loader complex, the single-stranded DNA binding protein, the primase, the replicative helicase and the helicase assembly factor. Interacts (via C-terminus) with the viral SF1 dDA helicase. Interacts with the viral SF2 UvsW repair helicase.</text>
</comment>
<evidence type="ECO:0000256" key="11">
    <source>
        <dbReference type="SAM" id="Coils"/>
    </source>
</evidence>
<dbReference type="InterPro" id="IPR044947">
    <property type="entry name" value="Phage_T4_Gp32_ssDNA-bd_sf"/>
</dbReference>
<dbReference type="InterPro" id="IPR046395">
    <property type="entry name" value="SSB_T4"/>
</dbReference>
<dbReference type="Pfam" id="PF08804">
    <property type="entry name" value="gp32"/>
    <property type="match status" value="1"/>
</dbReference>
<dbReference type="InterPro" id="IPR012340">
    <property type="entry name" value="NA-bd_OB-fold"/>
</dbReference>
<keyword evidence="9 10" id="KW-0234">DNA repair</keyword>
<feature type="region of interest" description="Disordered" evidence="12">
    <location>
        <begin position="246"/>
        <end position="291"/>
    </location>
</feature>
<keyword evidence="7 10" id="KW-1194">Viral DNA replication</keyword>
<keyword evidence="10" id="KW-0233">DNA recombination</keyword>
<evidence type="ECO:0000256" key="5">
    <source>
        <dbReference type="ARBA" id="ARBA00022763"/>
    </source>
</evidence>
<dbReference type="GO" id="GO:0006281">
    <property type="term" value="P:DNA repair"/>
    <property type="evidence" value="ECO:0007669"/>
    <property type="project" value="UniProtKB-UniRule"/>
</dbReference>
<evidence type="ECO:0000256" key="7">
    <source>
        <dbReference type="ARBA" id="ARBA00023109"/>
    </source>
</evidence>
<sequence>MTQSFSELKRSASNSFEKLNQELTKLNSNQSNSRDDRLWTCQTDKAGNGYAIIRFLPAPAGEDVPFIRLFTHGFKGPGGWYIENSLTTIGQQDPIAELNTRLWNSGVESDKETVRKQKRQLNFYSNIYVVKDPANPENEGKVFLFRYGKKIFDKITDLMNPQFEDEKPVDPFNLWTGANFKLKIRKFEGYPNYDKSEFDSPAPLLDDDDKLEAIWKSEYSLKELTDPKNFRSYDELKRRLDRALGLTTGNAPSNARQQFVDEDDIPSFEPAPQARAAEARPAPAASSVDDDDEDFEFFKKLAEED</sequence>
<protein>
    <recommendedName>
        <fullName evidence="1 10">Single-stranded DNA-binding protein</fullName>
        <shortName evidence="10">SSB protein</shortName>
    </recommendedName>
    <alternativeName>
        <fullName evidence="10">Helix-destabilizing protein</fullName>
    </alternativeName>
</protein>
<evidence type="ECO:0000256" key="10">
    <source>
        <dbReference type="HAMAP-Rule" id="MF_04152"/>
    </source>
</evidence>
<keyword evidence="5" id="KW-0227">DNA damage</keyword>
<keyword evidence="2 10" id="KW-0678">Repressor</keyword>
<evidence type="ECO:0000256" key="3">
    <source>
        <dbReference type="ARBA" id="ARBA00022705"/>
    </source>
</evidence>
<keyword evidence="6" id="KW-0862">Zinc</keyword>
<reference evidence="14" key="1">
    <citation type="submission" date="2020-04" db="EMBL/GenBank/DDBJ databases">
        <authorList>
            <person name="Chiriac C."/>
            <person name="Salcher M."/>
            <person name="Ghai R."/>
            <person name="Kavagutti S V."/>
        </authorList>
    </citation>
    <scope>NUCLEOTIDE SEQUENCE</scope>
</reference>
<evidence type="ECO:0000256" key="1">
    <source>
        <dbReference type="ARBA" id="ARBA00018590"/>
    </source>
</evidence>